<evidence type="ECO:0000313" key="1">
    <source>
        <dbReference type="EMBL" id="KIM98227.1"/>
    </source>
</evidence>
<sequence>MIARLRSNDQRKLAKDIAAAKKKYLTLKQQLEAQIGRPVDATEALWKENDVNVVDRQIQTQDHRPSIPICDYNWKESHWASRTERELNEICRRREMPGYGPKAAMIKWLETGSVDYEDLYASSLMMMCTERNLKHRSNDKKAELIRRLEEADDQEETS</sequence>
<gene>
    <name evidence="1" type="ORF">OIDMADRAFT_20039</name>
</gene>
<dbReference type="InterPro" id="IPR036361">
    <property type="entry name" value="SAP_dom_sf"/>
</dbReference>
<accession>A0A0C3D8I8</accession>
<name>A0A0C3D8I8_OIDMZ</name>
<dbReference type="AlphaFoldDB" id="A0A0C3D8I8"/>
<reference evidence="2" key="2">
    <citation type="submission" date="2015-01" db="EMBL/GenBank/DDBJ databases">
        <title>Evolutionary Origins and Diversification of the Mycorrhizal Mutualists.</title>
        <authorList>
            <consortium name="DOE Joint Genome Institute"/>
            <consortium name="Mycorrhizal Genomics Consortium"/>
            <person name="Kohler A."/>
            <person name="Kuo A."/>
            <person name="Nagy L.G."/>
            <person name="Floudas D."/>
            <person name="Copeland A."/>
            <person name="Barry K.W."/>
            <person name="Cichocki N."/>
            <person name="Veneault-Fourrey C."/>
            <person name="LaButti K."/>
            <person name="Lindquist E.A."/>
            <person name="Lipzen A."/>
            <person name="Lundell T."/>
            <person name="Morin E."/>
            <person name="Murat C."/>
            <person name="Riley R."/>
            <person name="Ohm R."/>
            <person name="Sun H."/>
            <person name="Tunlid A."/>
            <person name="Henrissat B."/>
            <person name="Grigoriev I.V."/>
            <person name="Hibbett D.S."/>
            <person name="Martin F."/>
        </authorList>
    </citation>
    <scope>NUCLEOTIDE SEQUENCE [LARGE SCALE GENOMIC DNA]</scope>
    <source>
        <strain evidence="2">Zn</strain>
    </source>
</reference>
<evidence type="ECO:0000313" key="2">
    <source>
        <dbReference type="Proteomes" id="UP000054321"/>
    </source>
</evidence>
<proteinExistence type="predicted"/>
<evidence type="ECO:0008006" key="3">
    <source>
        <dbReference type="Google" id="ProtNLM"/>
    </source>
</evidence>
<organism evidence="1 2">
    <name type="scientific">Oidiodendron maius (strain Zn)</name>
    <dbReference type="NCBI Taxonomy" id="913774"/>
    <lineage>
        <taxon>Eukaryota</taxon>
        <taxon>Fungi</taxon>
        <taxon>Dikarya</taxon>
        <taxon>Ascomycota</taxon>
        <taxon>Pezizomycotina</taxon>
        <taxon>Leotiomycetes</taxon>
        <taxon>Leotiomycetes incertae sedis</taxon>
        <taxon>Myxotrichaceae</taxon>
        <taxon>Oidiodendron</taxon>
    </lineage>
</organism>
<dbReference type="HOGENOM" id="CLU_1669905_0_0_1"/>
<dbReference type="Proteomes" id="UP000054321">
    <property type="component" value="Unassembled WGS sequence"/>
</dbReference>
<dbReference type="OrthoDB" id="3509703at2759"/>
<keyword evidence="2" id="KW-1185">Reference proteome</keyword>
<dbReference type="Gene3D" id="1.10.720.30">
    <property type="entry name" value="SAP domain"/>
    <property type="match status" value="1"/>
</dbReference>
<reference evidence="1 2" key="1">
    <citation type="submission" date="2014-04" db="EMBL/GenBank/DDBJ databases">
        <authorList>
            <consortium name="DOE Joint Genome Institute"/>
            <person name="Kuo A."/>
            <person name="Martino E."/>
            <person name="Perotto S."/>
            <person name="Kohler A."/>
            <person name="Nagy L.G."/>
            <person name="Floudas D."/>
            <person name="Copeland A."/>
            <person name="Barry K.W."/>
            <person name="Cichocki N."/>
            <person name="Veneault-Fourrey C."/>
            <person name="LaButti K."/>
            <person name="Lindquist E.A."/>
            <person name="Lipzen A."/>
            <person name="Lundell T."/>
            <person name="Morin E."/>
            <person name="Murat C."/>
            <person name="Sun H."/>
            <person name="Tunlid A."/>
            <person name="Henrissat B."/>
            <person name="Grigoriev I.V."/>
            <person name="Hibbett D.S."/>
            <person name="Martin F."/>
            <person name="Nordberg H.P."/>
            <person name="Cantor M.N."/>
            <person name="Hua S.X."/>
        </authorList>
    </citation>
    <scope>NUCLEOTIDE SEQUENCE [LARGE SCALE GENOMIC DNA]</scope>
    <source>
        <strain evidence="1 2">Zn</strain>
    </source>
</reference>
<dbReference type="EMBL" id="KN832880">
    <property type="protein sequence ID" value="KIM98227.1"/>
    <property type="molecule type" value="Genomic_DNA"/>
</dbReference>
<protein>
    <recommendedName>
        <fullName evidence="3">SAP domain-containing protein</fullName>
    </recommendedName>
</protein>
<dbReference type="InParanoid" id="A0A0C3D8I8"/>